<evidence type="ECO:0000259" key="2">
    <source>
        <dbReference type="Pfam" id="PF25872"/>
    </source>
</evidence>
<evidence type="ECO:0000313" key="4">
    <source>
        <dbReference type="Proteomes" id="UP000661025"/>
    </source>
</evidence>
<feature type="domain" description="Winged helix-turn-helix" evidence="2">
    <location>
        <begin position="77"/>
        <end position="146"/>
    </location>
</feature>
<dbReference type="RefSeq" id="WP_192365628.1">
    <property type="nucleotide sequence ID" value="NZ_CP119182.1"/>
</dbReference>
<protein>
    <recommendedName>
        <fullName evidence="2">Winged helix-turn-helix domain-containing protein</fullName>
    </recommendedName>
</protein>
<feature type="region of interest" description="Disordered" evidence="1">
    <location>
        <begin position="158"/>
        <end position="184"/>
    </location>
</feature>
<dbReference type="Proteomes" id="UP000661025">
    <property type="component" value="Unassembled WGS sequence"/>
</dbReference>
<evidence type="ECO:0000256" key="1">
    <source>
        <dbReference type="SAM" id="MobiDB-lite"/>
    </source>
</evidence>
<comment type="caution">
    <text evidence="3">The sequence shown here is derived from an EMBL/GenBank/DDBJ whole genome shotgun (WGS) entry which is preliminary data.</text>
</comment>
<gene>
    <name evidence="3" type="ORF">IHE70_41175</name>
</gene>
<dbReference type="EMBL" id="JACYXT010000027">
    <property type="protein sequence ID" value="MBD9729488.1"/>
    <property type="molecule type" value="Genomic_DNA"/>
</dbReference>
<sequence>MNRPTVDRLCADLDGLPLAIELAASRLRTLSVEQAVERLEERFGLLTSGSRGARPHQRTLRAALDWSWELCSPKEQLLWSRLSAFAGGFALEAAEAVCAGEGFVDGDVPDALDRLVAQSLVEHAGSERLPRCRLLESIRHYGWERLTGSGEVDRVLRRHRGAGRASPPRLVRSRSGGDPGPVAG</sequence>
<organism evidence="3 4">
    <name type="scientific">Streptomyces caniscabiei</name>
    <dbReference type="NCBI Taxonomy" id="2746961"/>
    <lineage>
        <taxon>Bacteria</taxon>
        <taxon>Bacillati</taxon>
        <taxon>Actinomycetota</taxon>
        <taxon>Actinomycetes</taxon>
        <taxon>Kitasatosporales</taxon>
        <taxon>Streptomycetaceae</taxon>
        <taxon>Streptomyces</taxon>
    </lineage>
</organism>
<dbReference type="PANTHER" id="PTHR47691:SF3">
    <property type="entry name" value="HTH-TYPE TRANSCRIPTIONAL REGULATOR RV0890C-RELATED"/>
    <property type="match status" value="1"/>
</dbReference>
<dbReference type="PANTHER" id="PTHR47691">
    <property type="entry name" value="REGULATOR-RELATED"/>
    <property type="match status" value="1"/>
</dbReference>
<reference evidence="3" key="1">
    <citation type="submission" date="2020-09" db="EMBL/GenBank/DDBJ databases">
        <title>Streptomyces canutascabiei sp. nov., which causes potato common scab and is distributed across the world.</title>
        <authorList>
            <person name="Nguyen H.P."/>
            <person name="Weisberg A.J."/>
            <person name="Chang J.H."/>
            <person name="Clarke C.R."/>
        </authorList>
    </citation>
    <scope>NUCLEOTIDE SEQUENCE</scope>
    <source>
        <strain evidence="3">ID-01-6.2a</strain>
    </source>
</reference>
<evidence type="ECO:0000313" key="3">
    <source>
        <dbReference type="EMBL" id="MBD9729488.1"/>
    </source>
</evidence>
<dbReference type="InterPro" id="IPR058852">
    <property type="entry name" value="HTH_77"/>
</dbReference>
<proteinExistence type="predicted"/>
<dbReference type="GeneID" id="79935851"/>
<name>A0A927LI70_9ACTN</name>
<accession>A0A927LI70</accession>
<dbReference type="Pfam" id="PF25872">
    <property type="entry name" value="HTH_77"/>
    <property type="match status" value="1"/>
</dbReference>
<dbReference type="AlphaFoldDB" id="A0A927LI70"/>